<evidence type="ECO:0000256" key="2">
    <source>
        <dbReference type="PROSITE-ProRule" id="PRU00703"/>
    </source>
</evidence>
<keyword evidence="1 2" id="KW-0129">CBS domain</keyword>
<dbReference type="CDD" id="cd02205">
    <property type="entry name" value="CBS_pair_SF"/>
    <property type="match status" value="1"/>
</dbReference>
<dbReference type="PANTHER" id="PTHR43080">
    <property type="entry name" value="CBS DOMAIN-CONTAINING PROTEIN CBSX3, MITOCHONDRIAL"/>
    <property type="match status" value="1"/>
</dbReference>
<dbReference type="Gene3D" id="3.10.580.10">
    <property type="entry name" value="CBS-domain"/>
    <property type="match status" value="1"/>
</dbReference>
<dbReference type="PROSITE" id="PS51371">
    <property type="entry name" value="CBS"/>
    <property type="match status" value="2"/>
</dbReference>
<protein>
    <submittedName>
        <fullName evidence="4">CBS domain-containing protein</fullName>
    </submittedName>
</protein>
<keyword evidence="5" id="KW-1185">Reference proteome</keyword>
<accession>A0A1G9SIQ1</accession>
<proteinExistence type="predicted"/>
<dbReference type="RefSeq" id="WP_063766673.1">
    <property type="nucleotide sequence ID" value="NZ_JOEF01000026.1"/>
</dbReference>
<feature type="domain" description="CBS" evidence="3">
    <location>
        <begin position="72"/>
        <end position="129"/>
    </location>
</feature>
<reference evidence="4 5" key="1">
    <citation type="submission" date="2016-10" db="EMBL/GenBank/DDBJ databases">
        <authorList>
            <person name="de Groot N.N."/>
        </authorList>
    </citation>
    <scope>NUCLEOTIDE SEQUENCE [LARGE SCALE GENOMIC DNA]</scope>
    <source>
        <strain evidence="4 5">DSM 44149</strain>
    </source>
</reference>
<dbReference type="Pfam" id="PF00571">
    <property type="entry name" value="CBS"/>
    <property type="match status" value="2"/>
</dbReference>
<dbReference type="InterPro" id="IPR000644">
    <property type="entry name" value="CBS_dom"/>
</dbReference>
<name>A0A1G9SIQ1_ALLAB</name>
<feature type="domain" description="CBS" evidence="3">
    <location>
        <begin position="7"/>
        <end position="68"/>
    </location>
</feature>
<evidence type="ECO:0000256" key="1">
    <source>
        <dbReference type="ARBA" id="ARBA00023122"/>
    </source>
</evidence>
<gene>
    <name evidence="4" type="ORF">SAMN04489726_1210</name>
</gene>
<dbReference type="eggNOG" id="COG0517">
    <property type="taxonomic scope" value="Bacteria"/>
</dbReference>
<dbReference type="AlphaFoldDB" id="A0A1G9SIQ1"/>
<dbReference type="SMART" id="SM00116">
    <property type="entry name" value="CBS"/>
    <property type="match status" value="2"/>
</dbReference>
<dbReference type="InterPro" id="IPR046342">
    <property type="entry name" value="CBS_dom_sf"/>
</dbReference>
<sequence>MRVLEIMTSPAVCVAPGVTLLCAAKVLSRKGIAAAPVVGDAGSIVGIVSEGDIVRGRLVPGPRRPHTVAEVMTGNVLTTRADADVDDLATAMLGKGLRSVPVVSDRGEVLGMVSRRDVMRALARDGNRIASQVRYLLDGYWGPERPWDIEVDGAVVTVAGEFRDESEREMVRRLADVIPGVAVVLTRGRGAFSVCD</sequence>
<evidence type="ECO:0000313" key="5">
    <source>
        <dbReference type="Proteomes" id="UP000183376"/>
    </source>
</evidence>
<dbReference type="STRING" id="211114.SAMN04489726_1210"/>
<dbReference type="PANTHER" id="PTHR43080:SF2">
    <property type="entry name" value="CBS DOMAIN-CONTAINING PROTEIN"/>
    <property type="match status" value="1"/>
</dbReference>
<dbReference type="OrthoDB" id="9799454at2"/>
<dbReference type="SUPFAM" id="SSF54631">
    <property type="entry name" value="CBS-domain pair"/>
    <property type="match status" value="1"/>
</dbReference>
<evidence type="ECO:0000313" key="4">
    <source>
        <dbReference type="EMBL" id="SDM35388.1"/>
    </source>
</evidence>
<dbReference type="EMBL" id="LT629701">
    <property type="protein sequence ID" value="SDM35388.1"/>
    <property type="molecule type" value="Genomic_DNA"/>
</dbReference>
<dbReference type="InterPro" id="IPR051257">
    <property type="entry name" value="Diverse_CBS-Domain"/>
</dbReference>
<dbReference type="Proteomes" id="UP000183376">
    <property type="component" value="Chromosome I"/>
</dbReference>
<organism evidence="4 5">
    <name type="scientific">Allokutzneria albata</name>
    <name type="common">Kibdelosporangium albatum</name>
    <dbReference type="NCBI Taxonomy" id="211114"/>
    <lineage>
        <taxon>Bacteria</taxon>
        <taxon>Bacillati</taxon>
        <taxon>Actinomycetota</taxon>
        <taxon>Actinomycetes</taxon>
        <taxon>Pseudonocardiales</taxon>
        <taxon>Pseudonocardiaceae</taxon>
        <taxon>Allokutzneria</taxon>
    </lineage>
</organism>
<evidence type="ECO:0000259" key="3">
    <source>
        <dbReference type="PROSITE" id="PS51371"/>
    </source>
</evidence>